<reference evidence="2" key="1">
    <citation type="journal article" date="2023" name="G3 (Bethesda)">
        <title>A reference genome for the long-term kleptoplast-retaining sea slug Elysia crispata morphotype clarki.</title>
        <authorList>
            <person name="Eastman K.E."/>
            <person name="Pendleton A.L."/>
            <person name="Shaikh M.A."/>
            <person name="Suttiyut T."/>
            <person name="Ogas R."/>
            <person name="Tomko P."/>
            <person name="Gavelis G."/>
            <person name="Widhalm J.R."/>
            <person name="Wisecaver J.H."/>
        </authorList>
    </citation>
    <scope>NUCLEOTIDE SEQUENCE</scope>
    <source>
        <strain evidence="2">ECLA1</strain>
    </source>
</reference>
<gene>
    <name evidence="2" type="ORF">RRG08_023612</name>
</gene>
<dbReference type="EMBL" id="JAWDGP010007701">
    <property type="protein sequence ID" value="KAK3708202.1"/>
    <property type="molecule type" value="Genomic_DNA"/>
</dbReference>
<keyword evidence="3" id="KW-1185">Reference proteome</keyword>
<dbReference type="Proteomes" id="UP001283361">
    <property type="component" value="Unassembled WGS sequence"/>
</dbReference>
<name>A0AAE0XSI0_9GAST</name>
<evidence type="ECO:0000313" key="2">
    <source>
        <dbReference type="EMBL" id="KAK3708202.1"/>
    </source>
</evidence>
<keyword evidence="1" id="KW-0732">Signal</keyword>
<feature type="chain" id="PRO_5042130796" description="Secreted protein" evidence="1">
    <location>
        <begin position="35"/>
        <end position="186"/>
    </location>
</feature>
<organism evidence="2 3">
    <name type="scientific">Elysia crispata</name>
    <name type="common">lettuce slug</name>
    <dbReference type="NCBI Taxonomy" id="231223"/>
    <lineage>
        <taxon>Eukaryota</taxon>
        <taxon>Metazoa</taxon>
        <taxon>Spiralia</taxon>
        <taxon>Lophotrochozoa</taxon>
        <taxon>Mollusca</taxon>
        <taxon>Gastropoda</taxon>
        <taxon>Heterobranchia</taxon>
        <taxon>Euthyneura</taxon>
        <taxon>Panpulmonata</taxon>
        <taxon>Sacoglossa</taxon>
        <taxon>Placobranchoidea</taxon>
        <taxon>Plakobranchidae</taxon>
        <taxon>Elysia</taxon>
    </lineage>
</organism>
<evidence type="ECO:0000256" key="1">
    <source>
        <dbReference type="SAM" id="SignalP"/>
    </source>
</evidence>
<evidence type="ECO:0008006" key="4">
    <source>
        <dbReference type="Google" id="ProtNLM"/>
    </source>
</evidence>
<comment type="caution">
    <text evidence="2">The sequence shown here is derived from an EMBL/GenBank/DDBJ whole genome shotgun (WGS) entry which is preliminary data.</text>
</comment>
<evidence type="ECO:0000313" key="3">
    <source>
        <dbReference type="Proteomes" id="UP001283361"/>
    </source>
</evidence>
<sequence length="186" mass="20530">MFQRTPVLAVAYLHTSKIFSLSFRLFLCISLADSAPVHTARVALSSLKPGGRGRIICHCSDNAVNTLRALHPSRLAVPLEFWKWFRLPRLFTQLVSPHCSQPRPFYQSGFVASASKPISVLLGGTDHPLRPAAARARSLPLCAGLVIPEDQKSSCSVSEVRRRECEIPRTSRRSRVASDISSTSSY</sequence>
<dbReference type="AlphaFoldDB" id="A0AAE0XSI0"/>
<feature type="signal peptide" evidence="1">
    <location>
        <begin position="1"/>
        <end position="34"/>
    </location>
</feature>
<proteinExistence type="predicted"/>
<protein>
    <recommendedName>
        <fullName evidence="4">Secreted protein</fullName>
    </recommendedName>
</protein>
<accession>A0AAE0XSI0</accession>